<comment type="caution">
    <text evidence="1">The sequence shown here is derived from an EMBL/GenBank/DDBJ whole genome shotgun (WGS) entry which is preliminary data.</text>
</comment>
<evidence type="ECO:0000313" key="1">
    <source>
        <dbReference type="EMBL" id="MFK2878160.1"/>
    </source>
</evidence>
<evidence type="ECO:0000313" key="2">
    <source>
        <dbReference type="Proteomes" id="UP001620339"/>
    </source>
</evidence>
<dbReference type="EMBL" id="JADIKK010000008">
    <property type="protein sequence ID" value="MFK2878160.1"/>
    <property type="molecule type" value="Genomic_DNA"/>
</dbReference>
<gene>
    <name evidence="1" type="ORF">ISP25_13850</name>
</gene>
<dbReference type="Proteomes" id="UP001620339">
    <property type="component" value="Unassembled WGS sequence"/>
</dbReference>
<accession>A0ABW8J9A6</accession>
<protein>
    <recommendedName>
        <fullName evidence="3">HEAT repeat domain-containing protein</fullName>
    </recommendedName>
</protein>
<evidence type="ECO:0008006" key="3">
    <source>
        <dbReference type="Google" id="ProtNLM"/>
    </source>
</evidence>
<organism evidence="1 2">
    <name type="scientific">Rhodanobacter hydrolyticus</name>
    <dbReference type="NCBI Taxonomy" id="2250595"/>
    <lineage>
        <taxon>Bacteria</taxon>
        <taxon>Pseudomonadati</taxon>
        <taxon>Pseudomonadota</taxon>
        <taxon>Gammaproteobacteria</taxon>
        <taxon>Lysobacterales</taxon>
        <taxon>Rhodanobacteraceae</taxon>
        <taxon>Rhodanobacter</taxon>
    </lineage>
</organism>
<keyword evidence="2" id="KW-1185">Reference proteome</keyword>
<name>A0ABW8J9A6_9GAMM</name>
<dbReference type="RefSeq" id="WP_404614696.1">
    <property type="nucleotide sequence ID" value="NZ_JADIKK010000008.1"/>
</dbReference>
<proteinExistence type="predicted"/>
<sequence length="126" mass="13652">MRNLVAQLYGGSWRRSVQKAAELVQAEEAEQVVQDLTRSSGWRERVVAAKLVSAFGLRHCVAPLVRTFAAGPENYTAIAFATLLAEVEVPDKDQLLGQLRAACPDSSYGKHLLEVIQNASAASPES</sequence>
<reference evidence="1 2" key="1">
    <citation type="submission" date="2020-10" db="EMBL/GenBank/DDBJ databases">
        <title>Phylogeny of dyella-like bacteria.</title>
        <authorList>
            <person name="Fu J."/>
        </authorList>
    </citation>
    <scope>NUCLEOTIDE SEQUENCE [LARGE SCALE GENOMIC DNA]</scope>
    <source>
        <strain evidence="1 2">KACC 19113</strain>
    </source>
</reference>